<feature type="domain" description="Cyclin C-terminal" evidence="6">
    <location>
        <begin position="16"/>
        <end position="133"/>
    </location>
</feature>
<proteinExistence type="inferred from homology"/>
<dbReference type="SMART" id="SM01332">
    <property type="entry name" value="Cyclin_C"/>
    <property type="match status" value="1"/>
</dbReference>
<dbReference type="SMART" id="SM00385">
    <property type="entry name" value="CYCLIN"/>
    <property type="match status" value="1"/>
</dbReference>
<keyword evidence="3" id="KW-0195">Cyclin</keyword>
<dbReference type="FunFam" id="1.10.472.10:FF:000032">
    <property type="entry name" value="G2/mitotic-specific cyclin-1"/>
    <property type="match status" value="1"/>
</dbReference>
<evidence type="ECO:0000313" key="8">
    <source>
        <dbReference type="Proteomes" id="UP001180020"/>
    </source>
</evidence>
<evidence type="ECO:0000259" key="6">
    <source>
        <dbReference type="SMART" id="SM01332"/>
    </source>
</evidence>
<reference evidence="7" key="1">
    <citation type="journal article" date="2023" name="Nat. Commun.">
        <title>Diploid and tetraploid genomes of Acorus and the evolution of monocots.</title>
        <authorList>
            <person name="Ma L."/>
            <person name="Liu K.W."/>
            <person name="Li Z."/>
            <person name="Hsiao Y.Y."/>
            <person name="Qi Y."/>
            <person name="Fu T."/>
            <person name="Tang G.D."/>
            <person name="Zhang D."/>
            <person name="Sun W.H."/>
            <person name="Liu D.K."/>
            <person name="Li Y."/>
            <person name="Chen G.Z."/>
            <person name="Liu X.D."/>
            <person name="Liao X.Y."/>
            <person name="Jiang Y.T."/>
            <person name="Yu X."/>
            <person name="Hao Y."/>
            <person name="Huang J."/>
            <person name="Zhao X.W."/>
            <person name="Ke S."/>
            <person name="Chen Y.Y."/>
            <person name="Wu W.L."/>
            <person name="Hsu J.L."/>
            <person name="Lin Y.F."/>
            <person name="Huang M.D."/>
            <person name="Li C.Y."/>
            <person name="Huang L."/>
            <person name="Wang Z.W."/>
            <person name="Zhao X."/>
            <person name="Zhong W.Y."/>
            <person name="Peng D.H."/>
            <person name="Ahmad S."/>
            <person name="Lan S."/>
            <person name="Zhang J.S."/>
            <person name="Tsai W.C."/>
            <person name="Van de Peer Y."/>
            <person name="Liu Z.J."/>
        </authorList>
    </citation>
    <scope>NUCLEOTIDE SEQUENCE</scope>
    <source>
        <strain evidence="7">CP</strain>
    </source>
</reference>
<dbReference type="EMBL" id="JAUJYO010000001">
    <property type="protein sequence ID" value="KAK1325654.1"/>
    <property type="molecule type" value="Genomic_DNA"/>
</dbReference>
<dbReference type="GO" id="GO:0051301">
    <property type="term" value="P:cell division"/>
    <property type="evidence" value="ECO:0007669"/>
    <property type="project" value="UniProtKB-KW"/>
</dbReference>
<dbReference type="Gene3D" id="1.10.472.10">
    <property type="entry name" value="Cyclin-like"/>
    <property type="match status" value="1"/>
</dbReference>
<keyword evidence="4" id="KW-0131">Cell cycle</keyword>
<evidence type="ECO:0000256" key="1">
    <source>
        <dbReference type="ARBA" id="ARBA00006955"/>
    </source>
</evidence>
<evidence type="ECO:0000256" key="3">
    <source>
        <dbReference type="ARBA" id="ARBA00023127"/>
    </source>
</evidence>
<dbReference type="InterPro" id="IPR039361">
    <property type="entry name" value="Cyclin"/>
</dbReference>
<sequence length="138" mass="16123">MEMSMLNTLQFEMCVPTPYVFMRRFLKAAEADIKMKHLSFFMTELCLVEYEMLKFRPSFLAAAATYTAQCTLRGFKYWSRTSQLHTNYAEDQLLECSRLMVDFHQRAGTGQLTGVYRKYITFRYGCAAKSKPALFLLD</sequence>
<gene>
    <name evidence="7" type="primary">CYCB2-2</name>
    <name evidence="7" type="ORF">QJS10_CPA01g00269</name>
</gene>
<evidence type="ECO:0000256" key="2">
    <source>
        <dbReference type="ARBA" id="ARBA00022618"/>
    </source>
</evidence>
<name>A0AAV9FIQ7_ACOCL</name>
<comment type="caution">
    <text evidence="7">The sequence shown here is derived from an EMBL/GenBank/DDBJ whole genome shotgun (WGS) entry which is preliminary data.</text>
</comment>
<keyword evidence="2" id="KW-0132">Cell division</keyword>
<evidence type="ECO:0000256" key="4">
    <source>
        <dbReference type="ARBA" id="ARBA00023306"/>
    </source>
</evidence>
<dbReference type="Proteomes" id="UP001180020">
    <property type="component" value="Unassembled WGS sequence"/>
</dbReference>
<dbReference type="GO" id="GO:0010332">
    <property type="term" value="P:response to gamma radiation"/>
    <property type="evidence" value="ECO:0007669"/>
    <property type="project" value="UniProtKB-ARBA"/>
</dbReference>
<dbReference type="Pfam" id="PF02984">
    <property type="entry name" value="Cyclin_C"/>
    <property type="match status" value="1"/>
</dbReference>
<protein>
    <submittedName>
        <fullName evidence="7">Cyclin-B2-2</fullName>
    </submittedName>
</protein>
<evidence type="ECO:0000259" key="5">
    <source>
        <dbReference type="SMART" id="SM00385"/>
    </source>
</evidence>
<organism evidence="7 8">
    <name type="scientific">Acorus calamus</name>
    <name type="common">Sweet flag</name>
    <dbReference type="NCBI Taxonomy" id="4465"/>
    <lineage>
        <taxon>Eukaryota</taxon>
        <taxon>Viridiplantae</taxon>
        <taxon>Streptophyta</taxon>
        <taxon>Embryophyta</taxon>
        <taxon>Tracheophyta</taxon>
        <taxon>Spermatophyta</taxon>
        <taxon>Magnoliopsida</taxon>
        <taxon>Liliopsida</taxon>
        <taxon>Acoraceae</taxon>
        <taxon>Acorus</taxon>
    </lineage>
</organism>
<feature type="domain" description="Cyclin-like" evidence="5">
    <location>
        <begin position="20"/>
        <end position="102"/>
    </location>
</feature>
<accession>A0AAV9FIQ7</accession>
<evidence type="ECO:0000313" key="7">
    <source>
        <dbReference type="EMBL" id="KAK1325654.1"/>
    </source>
</evidence>
<dbReference type="InterPro" id="IPR013763">
    <property type="entry name" value="Cyclin-like_dom"/>
</dbReference>
<dbReference type="AlphaFoldDB" id="A0AAV9FIQ7"/>
<dbReference type="SUPFAM" id="SSF47954">
    <property type="entry name" value="Cyclin-like"/>
    <property type="match status" value="1"/>
</dbReference>
<dbReference type="PANTHER" id="PTHR10177">
    <property type="entry name" value="CYCLINS"/>
    <property type="match status" value="1"/>
</dbReference>
<reference evidence="7" key="2">
    <citation type="submission" date="2023-06" db="EMBL/GenBank/DDBJ databases">
        <authorList>
            <person name="Ma L."/>
            <person name="Liu K.-W."/>
            <person name="Li Z."/>
            <person name="Hsiao Y.-Y."/>
            <person name="Qi Y."/>
            <person name="Fu T."/>
            <person name="Tang G."/>
            <person name="Zhang D."/>
            <person name="Sun W.-H."/>
            <person name="Liu D.-K."/>
            <person name="Li Y."/>
            <person name="Chen G.-Z."/>
            <person name="Liu X.-D."/>
            <person name="Liao X.-Y."/>
            <person name="Jiang Y.-T."/>
            <person name="Yu X."/>
            <person name="Hao Y."/>
            <person name="Huang J."/>
            <person name="Zhao X.-W."/>
            <person name="Ke S."/>
            <person name="Chen Y.-Y."/>
            <person name="Wu W.-L."/>
            <person name="Hsu J.-L."/>
            <person name="Lin Y.-F."/>
            <person name="Huang M.-D."/>
            <person name="Li C.-Y."/>
            <person name="Huang L."/>
            <person name="Wang Z.-W."/>
            <person name="Zhao X."/>
            <person name="Zhong W.-Y."/>
            <person name="Peng D.-H."/>
            <person name="Ahmad S."/>
            <person name="Lan S."/>
            <person name="Zhang J.-S."/>
            <person name="Tsai W.-C."/>
            <person name="Van De Peer Y."/>
            <person name="Liu Z.-J."/>
        </authorList>
    </citation>
    <scope>NUCLEOTIDE SEQUENCE</scope>
    <source>
        <strain evidence="7">CP</strain>
        <tissue evidence="7">Leaves</tissue>
    </source>
</reference>
<keyword evidence="8" id="KW-1185">Reference proteome</keyword>
<comment type="similarity">
    <text evidence="1">Belongs to the cyclin family. Cyclin AB subfamily.</text>
</comment>
<dbReference type="InterPro" id="IPR004367">
    <property type="entry name" value="Cyclin_C-dom"/>
</dbReference>
<dbReference type="InterPro" id="IPR036915">
    <property type="entry name" value="Cyclin-like_sf"/>
</dbReference>